<comment type="caution">
    <text evidence="2">The sequence shown here is derived from an EMBL/GenBank/DDBJ whole genome shotgun (WGS) entry which is preliminary data.</text>
</comment>
<accession>A0A418WNF2</accession>
<feature type="transmembrane region" description="Helical" evidence="1">
    <location>
        <begin position="37"/>
        <end position="54"/>
    </location>
</feature>
<evidence type="ECO:0000313" key="2">
    <source>
        <dbReference type="EMBL" id="RJF91522.1"/>
    </source>
</evidence>
<keyword evidence="3" id="KW-1185">Reference proteome</keyword>
<evidence type="ECO:0000313" key="3">
    <source>
        <dbReference type="Proteomes" id="UP000286100"/>
    </source>
</evidence>
<sequence>MTQKPSSTPLAGGAAIALCAILGVVIGAVAGQPSMGFLGGVGLGVAIAVATWLWDKRRR</sequence>
<keyword evidence="1" id="KW-1133">Transmembrane helix</keyword>
<evidence type="ECO:0000256" key="1">
    <source>
        <dbReference type="SAM" id="Phobius"/>
    </source>
</evidence>
<gene>
    <name evidence="2" type="ORF">D3876_10845</name>
</gene>
<proteinExistence type="predicted"/>
<keyword evidence="1" id="KW-0472">Membrane</keyword>
<protein>
    <submittedName>
        <fullName evidence="2">Uncharacterized protein</fullName>
    </submittedName>
</protein>
<dbReference type="EMBL" id="QYUM01000003">
    <property type="protein sequence ID" value="RJF91522.1"/>
    <property type="molecule type" value="Genomic_DNA"/>
</dbReference>
<name>A0A418WNF2_9SPHN</name>
<dbReference type="RefSeq" id="WP_119763735.1">
    <property type="nucleotide sequence ID" value="NZ_QYUM01000003.1"/>
</dbReference>
<keyword evidence="1" id="KW-0812">Transmembrane</keyword>
<dbReference type="Proteomes" id="UP000286100">
    <property type="component" value="Unassembled WGS sequence"/>
</dbReference>
<reference evidence="2 3" key="1">
    <citation type="submission" date="2018-09" db="EMBL/GenBank/DDBJ databases">
        <authorList>
            <person name="Zhu H."/>
        </authorList>
    </citation>
    <scope>NUCLEOTIDE SEQUENCE [LARGE SCALE GENOMIC DNA]</scope>
    <source>
        <strain evidence="2 3">K2R01-6</strain>
    </source>
</reference>
<dbReference type="AlphaFoldDB" id="A0A418WNF2"/>
<organism evidence="2 3">
    <name type="scientific">Sphingomonas cavernae</name>
    <dbReference type="NCBI Taxonomy" id="2320861"/>
    <lineage>
        <taxon>Bacteria</taxon>
        <taxon>Pseudomonadati</taxon>
        <taxon>Pseudomonadota</taxon>
        <taxon>Alphaproteobacteria</taxon>
        <taxon>Sphingomonadales</taxon>
        <taxon>Sphingomonadaceae</taxon>
        <taxon>Sphingomonas</taxon>
    </lineage>
</organism>